<evidence type="ECO:0000259" key="9">
    <source>
        <dbReference type="PROSITE" id="PS50003"/>
    </source>
</evidence>
<dbReference type="Pfam" id="PF21989">
    <property type="entry name" value="RA_2"/>
    <property type="match status" value="1"/>
</dbReference>
<dbReference type="SUPFAM" id="SSF50729">
    <property type="entry name" value="PH domain-like"/>
    <property type="match status" value="1"/>
</dbReference>
<dbReference type="SUPFAM" id="SSF54236">
    <property type="entry name" value="Ubiquitin-like"/>
    <property type="match status" value="1"/>
</dbReference>
<evidence type="ECO:0000313" key="12">
    <source>
        <dbReference type="Proteomes" id="UP000694400"/>
    </source>
</evidence>
<dbReference type="InterPro" id="IPR039665">
    <property type="entry name" value="PH_APBB1IP"/>
</dbReference>
<dbReference type="PANTHER" id="PTHR11243">
    <property type="entry name" value="GROWTH FACTOR RECEPTOR-BOUND PROTEIN"/>
    <property type="match status" value="1"/>
</dbReference>
<dbReference type="InterPro" id="IPR015042">
    <property type="entry name" value="BPS-dom"/>
</dbReference>
<dbReference type="InterPro" id="IPR000159">
    <property type="entry name" value="RA_dom"/>
</dbReference>
<evidence type="ECO:0000256" key="1">
    <source>
        <dbReference type="ARBA" id="ARBA00004496"/>
    </source>
</evidence>
<dbReference type="FunFam" id="3.10.20.90:FF:000056">
    <property type="entry name" value="growth factor receptor-bound protein 10 isoform X1"/>
    <property type="match status" value="1"/>
</dbReference>
<evidence type="ECO:0000259" key="8">
    <source>
        <dbReference type="PROSITE" id="PS50001"/>
    </source>
</evidence>
<dbReference type="SMART" id="SM00314">
    <property type="entry name" value="RA"/>
    <property type="match status" value="1"/>
</dbReference>
<dbReference type="PROSITE" id="PS50003">
    <property type="entry name" value="PH_DOMAIN"/>
    <property type="match status" value="1"/>
</dbReference>
<dbReference type="Proteomes" id="UP000694400">
    <property type="component" value="Chromosome 25"/>
</dbReference>
<dbReference type="SMART" id="SM00233">
    <property type="entry name" value="PH"/>
    <property type="match status" value="1"/>
</dbReference>
<dbReference type="InterPro" id="IPR001849">
    <property type="entry name" value="PH_domain"/>
</dbReference>
<dbReference type="SMART" id="SM00252">
    <property type="entry name" value="SH2"/>
    <property type="match status" value="1"/>
</dbReference>
<name>A0A8B9TW04_ANAPL</name>
<feature type="region of interest" description="Disordered" evidence="7">
    <location>
        <begin position="667"/>
        <end position="752"/>
    </location>
</feature>
<dbReference type="Pfam" id="PF08947">
    <property type="entry name" value="BPS"/>
    <property type="match status" value="1"/>
</dbReference>
<protein>
    <submittedName>
        <fullName evidence="11">Growth factor receptor bound protein 7</fullName>
    </submittedName>
</protein>
<dbReference type="PANTHER" id="PTHR11243:SF25">
    <property type="entry name" value="GROWTH FACTOR RECEPTOR-BOUND PROTEIN 7"/>
    <property type="match status" value="1"/>
</dbReference>
<evidence type="ECO:0000256" key="4">
    <source>
        <dbReference type="ARBA" id="ARBA00022553"/>
    </source>
</evidence>
<dbReference type="PROSITE" id="PS50200">
    <property type="entry name" value="RA"/>
    <property type="match status" value="1"/>
</dbReference>
<dbReference type="InterPro" id="IPR039664">
    <property type="entry name" value="GRB/APBB1IP"/>
</dbReference>
<keyword evidence="4" id="KW-0597">Phosphoprotein</keyword>
<dbReference type="GO" id="GO:0007165">
    <property type="term" value="P:signal transduction"/>
    <property type="evidence" value="ECO:0007669"/>
    <property type="project" value="InterPro"/>
</dbReference>
<dbReference type="Ensembl" id="ENSAPLT00020028534.1">
    <property type="protein sequence ID" value="ENSAPLP00020026492.1"/>
    <property type="gene ID" value="ENSAPLG00020018042.1"/>
</dbReference>
<feature type="domain" description="Ras-associating" evidence="10">
    <location>
        <begin position="135"/>
        <end position="221"/>
    </location>
</feature>
<dbReference type="SUPFAM" id="SSF55550">
    <property type="entry name" value="SH2 domain"/>
    <property type="match status" value="1"/>
</dbReference>
<feature type="domain" description="PH" evidence="9">
    <location>
        <begin position="264"/>
        <end position="373"/>
    </location>
</feature>
<dbReference type="InterPro" id="IPR046986">
    <property type="entry name" value="GRB7_RA"/>
</dbReference>
<reference evidence="11" key="2">
    <citation type="submission" date="2025-08" db="UniProtKB">
        <authorList>
            <consortium name="Ensembl"/>
        </authorList>
    </citation>
    <scope>IDENTIFICATION</scope>
</reference>
<dbReference type="GO" id="GO:0005737">
    <property type="term" value="C:cytoplasm"/>
    <property type="evidence" value="ECO:0007669"/>
    <property type="project" value="UniProtKB-SubCell"/>
</dbReference>
<feature type="domain" description="SH2" evidence="8">
    <location>
        <begin position="466"/>
        <end position="528"/>
    </location>
</feature>
<evidence type="ECO:0000256" key="7">
    <source>
        <dbReference type="SAM" id="MobiDB-lite"/>
    </source>
</evidence>
<dbReference type="Gene3D" id="2.30.29.30">
    <property type="entry name" value="Pleckstrin-homology domain (PH domain)/Phosphotyrosine-binding domain (PTB)"/>
    <property type="match status" value="1"/>
</dbReference>
<evidence type="ECO:0000256" key="6">
    <source>
        <dbReference type="PROSITE-ProRule" id="PRU00191"/>
    </source>
</evidence>
<comment type="similarity">
    <text evidence="2">Belongs to the GRB7/10/14 family.</text>
</comment>
<reference evidence="11" key="1">
    <citation type="submission" date="2019-08" db="EMBL/GenBank/DDBJ databases">
        <title>Three high-quality genomes provides insights into domestication of ducks.</title>
        <authorList>
            <person name="Hou Z.C."/>
            <person name="Zhu F."/>
            <person name="Yin Z.T."/>
            <person name="Zhang F."/>
        </authorList>
    </citation>
    <scope>NUCLEOTIDE SEQUENCE [LARGE SCALE GENOMIC DNA]</scope>
</reference>
<comment type="subcellular location">
    <subcellularLocation>
        <location evidence="1">Cytoplasm</location>
    </subcellularLocation>
</comment>
<evidence type="ECO:0000259" key="10">
    <source>
        <dbReference type="PROSITE" id="PS50200"/>
    </source>
</evidence>
<dbReference type="CDD" id="cd16140">
    <property type="entry name" value="RA_GRB7"/>
    <property type="match status" value="1"/>
</dbReference>
<dbReference type="InterPro" id="IPR000980">
    <property type="entry name" value="SH2"/>
</dbReference>
<keyword evidence="5 6" id="KW-0727">SH2 domain</keyword>
<proteinExistence type="inferred from homology"/>
<feature type="region of interest" description="Disordered" evidence="7">
    <location>
        <begin position="25"/>
        <end position="82"/>
    </location>
</feature>
<keyword evidence="3" id="KW-0963">Cytoplasm</keyword>
<dbReference type="PROSITE" id="PS50001">
    <property type="entry name" value="SH2"/>
    <property type="match status" value="1"/>
</dbReference>
<evidence type="ECO:0000256" key="2">
    <source>
        <dbReference type="ARBA" id="ARBA00006708"/>
    </source>
</evidence>
<evidence type="ECO:0000313" key="11">
    <source>
        <dbReference type="Ensembl" id="ENSAPLP00020026492.1"/>
    </source>
</evidence>
<dbReference type="FunFam" id="2.30.29.30:FF:000062">
    <property type="entry name" value="growth factor receptor-bound protein 10 isoform X1"/>
    <property type="match status" value="1"/>
</dbReference>
<organism evidence="11 12">
    <name type="scientific">Anas platyrhynchos</name>
    <name type="common">Mallard</name>
    <name type="synonym">Anas boschas</name>
    <dbReference type="NCBI Taxonomy" id="8839"/>
    <lineage>
        <taxon>Eukaryota</taxon>
        <taxon>Metazoa</taxon>
        <taxon>Chordata</taxon>
        <taxon>Craniata</taxon>
        <taxon>Vertebrata</taxon>
        <taxon>Euteleostomi</taxon>
        <taxon>Archelosauria</taxon>
        <taxon>Archosauria</taxon>
        <taxon>Dinosauria</taxon>
        <taxon>Saurischia</taxon>
        <taxon>Theropoda</taxon>
        <taxon>Coelurosauria</taxon>
        <taxon>Aves</taxon>
        <taxon>Neognathae</taxon>
        <taxon>Galloanserae</taxon>
        <taxon>Anseriformes</taxon>
        <taxon>Anatidae</taxon>
        <taxon>Anatinae</taxon>
        <taxon>Anas</taxon>
    </lineage>
</organism>
<dbReference type="Pfam" id="PF00169">
    <property type="entry name" value="PH"/>
    <property type="match status" value="1"/>
</dbReference>
<sequence>MVRHAWHPLAAAQFSPGQFIQLGRSRPAQPSLAQFSPVCPPPDDAMDGGAQQSGLREPPGVGSTEQEGDAGEGPPATDLRRSQPLFIQGSSRPPAEEEPRASSLPCIPNPFPELCSPSNSPILSSLPQGPPREGTCHLVKVFSEDGSCRSLEVSAGTTARQLCEMLVQRTHALHDHSWALVELHQHLALERCLEDHESVVEVQSAWPLGADSRFVFRKNFAKYELFKSNAQSLFPEVMVSSCLEANKSMAHSELIQNFLNSGSCPEVQGFLQLREAGRKVWKRFYFSLRRSGLYYSTKGTSKDPRHLQYFADLTESNIYYVTQGKKHYGTPTEFGFCIKPYKVRSGTKGLKLLCSEDEQSRTCWMAAFRLFKYGMQLYRNYQQAQARLSQPPWIGPTALRSVSDNALVAMDFSGCTGRVIENPSEVLTAALEEAQAWRKKTTHRYSLPAACQTSPLSAAIHRTQPWFHGRISREDTQQLIGRQGLVDGVFLVRESQRNPKGFVLSLCHLQKVKHYLILPSEEEGRLYFTMDDWADPLRRPHPARGVPPDQPRHPALQAAALLHLRGALSPAPPARHGSARLGTAQHPMALLARLGTPWHCWHSLAPHGTAGTARHGSAPHGTAGTARHPVALLAQFGTPWHCWHGTAWLSTPWHCWWFGVAGTAQPAHEGTAQSSELRGEGAPPAPPAPRCPHTHALSPPSRCRAPPSPRDPWLQTPHPKAQWVQGSAALPPTPQEQGLGAGGGVPTMSPTMSPQGQLNCDVFYTSENKGYFFRAACFSLLPRSNKSEAVHIQGVFGGGGPSLPPPLWPGAWLAVSPHPLCPRSAPGPRTKTPLCA</sequence>
<reference evidence="11" key="3">
    <citation type="submission" date="2025-09" db="UniProtKB">
        <authorList>
            <consortium name="Ensembl"/>
        </authorList>
    </citation>
    <scope>IDENTIFICATION</scope>
</reference>
<dbReference type="AlphaFoldDB" id="A0A8B9TW04"/>
<dbReference type="CDD" id="cd01259">
    <property type="entry name" value="PH_APBB1IP"/>
    <property type="match status" value="1"/>
</dbReference>
<dbReference type="InterPro" id="IPR036860">
    <property type="entry name" value="SH2_dom_sf"/>
</dbReference>
<dbReference type="Pfam" id="PF00017">
    <property type="entry name" value="SH2"/>
    <property type="match status" value="1"/>
</dbReference>
<dbReference type="Gene3D" id="3.30.505.10">
    <property type="entry name" value="SH2 domain"/>
    <property type="match status" value="1"/>
</dbReference>
<dbReference type="InterPro" id="IPR029071">
    <property type="entry name" value="Ubiquitin-like_domsf"/>
</dbReference>
<dbReference type="PRINTS" id="PR00401">
    <property type="entry name" value="SH2DOMAIN"/>
</dbReference>
<dbReference type="InterPro" id="IPR011993">
    <property type="entry name" value="PH-like_dom_sf"/>
</dbReference>
<evidence type="ECO:0000256" key="5">
    <source>
        <dbReference type="ARBA" id="ARBA00022999"/>
    </source>
</evidence>
<evidence type="ECO:0000256" key="3">
    <source>
        <dbReference type="ARBA" id="ARBA00022490"/>
    </source>
</evidence>
<accession>A0A8B9TW04</accession>
<dbReference type="Gene3D" id="3.10.20.90">
    <property type="entry name" value="Phosphatidylinositol 3-kinase Catalytic Subunit, Chain A, domain 1"/>
    <property type="match status" value="1"/>
</dbReference>